<feature type="chain" id="PRO_5025491812" description="Secreted protein" evidence="2">
    <location>
        <begin position="23"/>
        <end position="200"/>
    </location>
</feature>
<dbReference type="EMBL" id="GIFC01013877">
    <property type="protein sequence ID" value="MXU95960.1"/>
    <property type="molecule type" value="Transcribed_RNA"/>
</dbReference>
<evidence type="ECO:0000256" key="1">
    <source>
        <dbReference type="SAM" id="MobiDB-lite"/>
    </source>
</evidence>
<feature type="compositionally biased region" description="Basic residues" evidence="1">
    <location>
        <begin position="61"/>
        <end position="76"/>
    </location>
</feature>
<protein>
    <recommendedName>
        <fullName evidence="4">Secreted protein</fullName>
    </recommendedName>
</protein>
<feature type="compositionally biased region" description="Basic residues" evidence="1">
    <location>
        <begin position="143"/>
        <end position="157"/>
    </location>
</feature>
<evidence type="ECO:0008006" key="4">
    <source>
        <dbReference type="Google" id="ProtNLM"/>
    </source>
</evidence>
<sequence>MPRLPPAYSRWSSACMWLLCAGQSVPFLDLLCPGLRKEHLRRCSAQDLCVRSAPRGEAYSCRRRPASRGSDRRHKGGAALEGPPFWQQQLFRLMPKISVLVQTWIPLLHFSKSGHSTRTPPALLRRVGPRRRMPRSWQTTTASRRRPARPGRIRPGPRRLASPRPAGMRAAAEWATRARVGAAPERWGSAPGPGCTHRPD</sequence>
<evidence type="ECO:0000256" key="2">
    <source>
        <dbReference type="SAM" id="SignalP"/>
    </source>
</evidence>
<organism evidence="3">
    <name type="scientific">Ixodes ricinus</name>
    <name type="common">Common tick</name>
    <name type="synonym">Acarus ricinus</name>
    <dbReference type="NCBI Taxonomy" id="34613"/>
    <lineage>
        <taxon>Eukaryota</taxon>
        <taxon>Metazoa</taxon>
        <taxon>Ecdysozoa</taxon>
        <taxon>Arthropoda</taxon>
        <taxon>Chelicerata</taxon>
        <taxon>Arachnida</taxon>
        <taxon>Acari</taxon>
        <taxon>Parasitiformes</taxon>
        <taxon>Ixodida</taxon>
        <taxon>Ixodoidea</taxon>
        <taxon>Ixodidae</taxon>
        <taxon>Ixodinae</taxon>
        <taxon>Ixodes</taxon>
    </lineage>
</organism>
<name>A0A6B0V114_IXORI</name>
<feature type="region of interest" description="Disordered" evidence="1">
    <location>
        <begin position="130"/>
        <end position="200"/>
    </location>
</feature>
<accession>A0A6B0V114</accession>
<feature type="signal peptide" evidence="2">
    <location>
        <begin position="1"/>
        <end position="22"/>
    </location>
</feature>
<dbReference type="AlphaFoldDB" id="A0A6B0V114"/>
<evidence type="ECO:0000313" key="3">
    <source>
        <dbReference type="EMBL" id="MXU95960.1"/>
    </source>
</evidence>
<proteinExistence type="predicted"/>
<feature type="region of interest" description="Disordered" evidence="1">
    <location>
        <begin position="61"/>
        <end position="80"/>
    </location>
</feature>
<reference evidence="3" key="1">
    <citation type="submission" date="2019-12" db="EMBL/GenBank/DDBJ databases">
        <title>An insight into the sialome of adult female Ixodes ricinus ticks feeding for 6 days.</title>
        <authorList>
            <person name="Perner J."/>
            <person name="Ribeiro J.M.C."/>
        </authorList>
    </citation>
    <scope>NUCLEOTIDE SEQUENCE</scope>
    <source>
        <strain evidence="3">Semi-engorged</strain>
        <tissue evidence="3">Salivary glands</tissue>
    </source>
</reference>
<keyword evidence="2" id="KW-0732">Signal</keyword>